<comment type="caution">
    <text evidence="1">The sequence shown here is derived from an EMBL/GenBank/DDBJ whole genome shotgun (WGS) entry which is preliminary data.</text>
</comment>
<sequence length="70" mass="8326">MVGTKPWQNSEGYSDPTAYEGLKPVIREDEEQQRRLNNLIFVLKYIIRLAGFELLNRIELKDKRNGREFK</sequence>
<protein>
    <submittedName>
        <fullName evidence="1">Uncharacterized protein</fullName>
    </submittedName>
</protein>
<dbReference type="Proteomes" id="UP000434475">
    <property type="component" value="Unassembled WGS sequence"/>
</dbReference>
<accession>A0A6I2R263</accession>
<evidence type="ECO:0000313" key="1">
    <source>
        <dbReference type="EMBL" id="MSB20724.1"/>
    </source>
</evidence>
<gene>
    <name evidence="1" type="ORF">GKE97_14520</name>
</gene>
<proteinExistence type="predicted"/>
<organism evidence="1 2">
    <name type="scientific">Flavonifractor plautii</name>
    <name type="common">Fusobacterium plautii</name>
    <dbReference type="NCBI Taxonomy" id="292800"/>
    <lineage>
        <taxon>Bacteria</taxon>
        <taxon>Bacillati</taxon>
        <taxon>Bacillota</taxon>
        <taxon>Clostridia</taxon>
        <taxon>Eubacteriales</taxon>
        <taxon>Oscillospiraceae</taxon>
        <taxon>Flavonifractor</taxon>
    </lineage>
</organism>
<name>A0A6I2R263_FLAPL</name>
<reference evidence="1 2" key="1">
    <citation type="journal article" date="2019" name="Nat. Med.">
        <title>A library of human gut bacterial isolates paired with longitudinal multiomics data enables mechanistic microbiome research.</title>
        <authorList>
            <person name="Poyet M."/>
            <person name="Groussin M."/>
            <person name="Gibbons S.M."/>
            <person name="Avila-Pacheco J."/>
            <person name="Jiang X."/>
            <person name="Kearney S.M."/>
            <person name="Perrotta A.R."/>
            <person name="Berdy B."/>
            <person name="Zhao S."/>
            <person name="Lieberman T.D."/>
            <person name="Swanson P.K."/>
            <person name="Smith M."/>
            <person name="Roesemann S."/>
            <person name="Alexander J.E."/>
            <person name="Rich S.A."/>
            <person name="Livny J."/>
            <person name="Vlamakis H."/>
            <person name="Clish C."/>
            <person name="Bullock K."/>
            <person name="Deik A."/>
            <person name="Scott J."/>
            <person name="Pierce K.A."/>
            <person name="Xavier R.J."/>
            <person name="Alm E.J."/>
        </authorList>
    </citation>
    <scope>NUCLEOTIDE SEQUENCE [LARGE SCALE GENOMIC DNA]</scope>
    <source>
        <strain evidence="1 2">BIOML-A2</strain>
    </source>
</reference>
<evidence type="ECO:0000313" key="2">
    <source>
        <dbReference type="Proteomes" id="UP000434475"/>
    </source>
</evidence>
<dbReference type="EMBL" id="WKPR01000015">
    <property type="protein sequence ID" value="MSB20724.1"/>
    <property type="molecule type" value="Genomic_DNA"/>
</dbReference>
<dbReference type="AlphaFoldDB" id="A0A6I2R263"/>